<organism evidence="2 3">
    <name type="scientific">Fimbriimonas ginsengisoli Gsoil 348</name>
    <dbReference type="NCBI Taxonomy" id="661478"/>
    <lineage>
        <taxon>Bacteria</taxon>
        <taxon>Bacillati</taxon>
        <taxon>Armatimonadota</taxon>
        <taxon>Fimbriimonadia</taxon>
        <taxon>Fimbriimonadales</taxon>
        <taxon>Fimbriimonadaceae</taxon>
        <taxon>Fimbriimonas</taxon>
    </lineage>
</organism>
<evidence type="ECO:0000256" key="1">
    <source>
        <dbReference type="SAM" id="MobiDB-lite"/>
    </source>
</evidence>
<dbReference type="RefSeq" id="WP_227624966.1">
    <property type="nucleotide sequence ID" value="NZ_CP007139.1"/>
</dbReference>
<dbReference type="Gene3D" id="1.10.10.60">
    <property type="entry name" value="Homeodomain-like"/>
    <property type="match status" value="1"/>
</dbReference>
<dbReference type="HOGENOM" id="CLU_1616558_0_0_0"/>
<evidence type="ECO:0000313" key="2">
    <source>
        <dbReference type="EMBL" id="AIE86977.1"/>
    </source>
</evidence>
<gene>
    <name evidence="2" type="ORF">OP10G_3609</name>
</gene>
<dbReference type="EMBL" id="CP007139">
    <property type="protein sequence ID" value="AIE86977.1"/>
    <property type="molecule type" value="Genomic_DNA"/>
</dbReference>
<proteinExistence type="predicted"/>
<accession>A0A068NUE2</accession>
<protein>
    <submittedName>
        <fullName evidence="2">Uncharacterized protein</fullName>
    </submittedName>
</protein>
<reference evidence="2 3" key="1">
    <citation type="journal article" date="2014" name="PLoS ONE">
        <title>The first complete genome sequence of the class fimbriimonadia in the phylum armatimonadetes.</title>
        <authorList>
            <person name="Hu Z.Y."/>
            <person name="Wang Y.Z."/>
            <person name="Im W.T."/>
            <person name="Wang S.Y."/>
            <person name="Zhao G.P."/>
            <person name="Zheng H.J."/>
            <person name="Quan Z.X."/>
        </authorList>
    </citation>
    <scope>NUCLEOTIDE SEQUENCE [LARGE SCALE GENOMIC DNA]</scope>
    <source>
        <strain evidence="2">Gsoil 348</strain>
    </source>
</reference>
<dbReference type="KEGG" id="fgi:OP10G_3609"/>
<keyword evidence="3" id="KW-1185">Reference proteome</keyword>
<name>A0A068NUE2_FIMGI</name>
<dbReference type="STRING" id="661478.OP10G_3609"/>
<dbReference type="AlphaFoldDB" id="A0A068NUE2"/>
<feature type="region of interest" description="Disordered" evidence="1">
    <location>
        <begin position="137"/>
        <end position="164"/>
    </location>
</feature>
<feature type="compositionally biased region" description="Low complexity" evidence="1">
    <location>
        <begin position="141"/>
        <end position="150"/>
    </location>
</feature>
<dbReference type="Proteomes" id="UP000027982">
    <property type="component" value="Chromosome"/>
</dbReference>
<sequence length="164" mass="18081">MMEFLEAFAEGGNVAQACRVAGIHRSTYSYWLKNDLGGFQARFEEARLSAVDVLEAEARRRAVEGVPRLKFDTKTGQPYVDPRTSAPYEHREYSDALLVRLLVAHNPERFSERMRVDVKQLDDETILRLLKRTAVGGSGAEGTAEAGEPSEVADDCTTGATSAD</sequence>
<evidence type="ECO:0000313" key="3">
    <source>
        <dbReference type="Proteomes" id="UP000027982"/>
    </source>
</evidence>